<dbReference type="NCBIfam" id="NF000755">
    <property type="entry name" value="PRK00046.1"/>
    <property type="match status" value="1"/>
</dbReference>
<dbReference type="RefSeq" id="WP_269316108.1">
    <property type="nucleotide sequence ID" value="NZ_CP098251.1"/>
</dbReference>
<comment type="pathway">
    <text evidence="4 19">Cell wall biogenesis; peptidoglycan biosynthesis.</text>
</comment>
<evidence type="ECO:0000256" key="16">
    <source>
        <dbReference type="ARBA" id="ARBA00023316"/>
    </source>
</evidence>
<evidence type="ECO:0000256" key="8">
    <source>
        <dbReference type="ARBA" id="ARBA00022618"/>
    </source>
</evidence>
<dbReference type="GO" id="GO:0008360">
    <property type="term" value="P:regulation of cell shape"/>
    <property type="evidence" value="ECO:0007669"/>
    <property type="project" value="UniProtKB-KW"/>
</dbReference>
<evidence type="ECO:0000256" key="3">
    <source>
        <dbReference type="ARBA" id="ARBA00004496"/>
    </source>
</evidence>
<keyword evidence="7 19" id="KW-0963">Cytoplasm</keyword>
<organism evidence="21">
    <name type="scientific">Oxalobacter aliiformigenes</name>
    <dbReference type="NCBI Taxonomy" id="2946593"/>
    <lineage>
        <taxon>Bacteria</taxon>
        <taxon>Pseudomonadati</taxon>
        <taxon>Pseudomonadota</taxon>
        <taxon>Betaproteobacteria</taxon>
        <taxon>Burkholderiales</taxon>
        <taxon>Oxalobacteraceae</taxon>
        <taxon>Oxalobacter</taxon>
    </lineage>
</organism>
<gene>
    <name evidence="19 21" type="primary">murB</name>
    <name evidence="21" type="ORF">NB646_02130</name>
</gene>
<name>A0A9E9LCG7_9BURK</name>
<comment type="function">
    <text evidence="2 19">Cell wall formation.</text>
</comment>
<dbReference type="Pfam" id="PF01565">
    <property type="entry name" value="FAD_binding_4"/>
    <property type="match status" value="1"/>
</dbReference>
<evidence type="ECO:0000256" key="2">
    <source>
        <dbReference type="ARBA" id="ARBA00003921"/>
    </source>
</evidence>
<dbReference type="SUPFAM" id="SSF56176">
    <property type="entry name" value="FAD-binding/transporter-associated domain-like"/>
    <property type="match status" value="1"/>
</dbReference>
<dbReference type="InterPro" id="IPR016167">
    <property type="entry name" value="FAD-bd_PCMH_sub1"/>
</dbReference>
<evidence type="ECO:0000256" key="9">
    <source>
        <dbReference type="ARBA" id="ARBA00022630"/>
    </source>
</evidence>
<sequence length="345" mass="38549">MATMNFPDYIKRNVSLKPFNTFGMDVTALAYMEVKAVDDLVRVYGDARLMTLPRLVIGGGSNLLLTGRFEGLVMHMGIKGICLEKEDAEYIYLRAAAGEKWHDLVLWTLEKGFGGLENLSWIPGTVGAAPVQNIGAYGVEVQDRFFSLRAFDFESGEIVELGRSDCRFGYRDSIFKNAMKNRLVIVDVTFALPKNWHPNKGYAEVEKELERVGIADPSPAEVGRTIMQIRQRKLPDPAVLGNAGSFFKNPTVPAEKLFRLKSEYPEIPAYSQPDGRYRIAAGWLIDRCGWKGRRIGDAGVCEKQALVLVNYGNATGKDILALAEAIERDVFDRFSIQLEPEPVFI</sequence>
<dbReference type="InterPro" id="IPR016169">
    <property type="entry name" value="FAD-bd_PCMH_sub2"/>
</dbReference>
<keyword evidence="12 19" id="KW-0133">Cell shape</keyword>
<evidence type="ECO:0000256" key="1">
    <source>
        <dbReference type="ARBA" id="ARBA00001974"/>
    </source>
</evidence>
<evidence type="ECO:0000259" key="20">
    <source>
        <dbReference type="PROSITE" id="PS51387"/>
    </source>
</evidence>
<dbReference type="InterPro" id="IPR003170">
    <property type="entry name" value="MurB"/>
</dbReference>
<dbReference type="EMBL" id="CP098251">
    <property type="protein sequence ID" value="WAV91580.1"/>
    <property type="molecule type" value="Genomic_DNA"/>
</dbReference>
<evidence type="ECO:0000256" key="12">
    <source>
        <dbReference type="ARBA" id="ARBA00022960"/>
    </source>
</evidence>
<protein>
    <recommendedName>
        <fullName evidence="6 19">UDP-N-acetylenolpyruvoylglucosamine reductase</fullName>
        <ecNumber evidence="5 19">1.3.1.98</ecNumber>
    </recommendedName>
    <alternativeName>
        <fullName evidence="17 19">UDP-N-acetylmuramate dehydrogenase</fullName>
    </alternativeName>
</protein>
<evidence type="ECO:0000256" key="13">
    <source>
        <dbReference type="ARBA" id="ARBA00022984"/>
    </source>
</evidence>
<dbReference type="InterPro" id="IPR016166">
    <property type="entry name" value="FAD-bd_PCMH"/>
</dbReference>
<dbReference type="Gene3D" id="3.30.465.10">
    <property type="match status" value="1"/>
</dbReference>
<evidence type="ECO:0000256" key="4">
    <source>
        <dbReference type="ARBA" id="ARBA00004752"/>
    </source>
</evidence>
<comment type="catalytic activity">
    <reaction evidence="18 19">
        <text>UDP-N-acetyl-alpha-D-muramate + NADP(+) = UDP-N-acetyl-3-O-(1-carboxyvinyl)-alpha-D-glucosamine + NADPH + H(+)</text>
        <dbReference type="Rhea" id="RHEA:12248"/>
        <dbReference type="ChEBI" id="CHEBI:15378"/>
        <dbReference type="ChEBI" id="CHEBI:57783"/>
        <dbReference type="ChEBI" id="CHEBI:58349"/>
        <dbReference type="ChEBI" id="CHEBI:68483"/>
        <dbReference type="ChEBI" id="CHEBI:70757"/>
        <dbReference type="EC" id="1.3.1.98"/>
    </reaction>
</comment>
<dbReference type="GO" id="GO:0051301">
    <property type="term" value="P:cell division"/>
    <property type="evidence" value="ECO:0007669"/>
    <property type="project" value="UniProtKB-KW"/>
</dbReference>
<dbReference type="NCBIfam" id="TIGR00179">
    <property type="entry name" value="murB"/>
    <property type="match status" value="1"/>
</dbReference>
<dbReference type="EC" id="1.3.1.98" evidence="5 19"/>
<keyword evidence="16 19" id="KW-0961">Cell wall biogenesis/degradation</keyword>
<dbReference type="GO" id="GO:0005829">
    <property type="term" value="C:cytosol"/>
    <property type="evidence" value="ECO:0007669"/>
    <property type="project" value="TreeGrafter"/>
</dbReference>
<evidence type="ECO:0000313" key="21">
    <source>
        <dbReference type="EMBL" id="WAV91580.1"/>
    </source>
</evidence>
<dbReference type="InterPro" id="IPR036635">
    <property type="entry name" value="MurB_C_sf"/>
</dbReference>
<dbReference type="Gene3D" id="3.90.78.10">
    <property type="entry name" value="UDP-N-acetylenolpyruvoylglucosamine reductase, C-terminal domain"/>
    <property type="match status" value="1"/>
</dbReference>
<keyword evidence="13 19" id="KW-0573">Peptidoglycan synthesis</keyword>
<dbReference type="PANTHER" id="PTHR21071:SF4">
    <property type="entry name" value="UDP-N-ACETYLENOLPYRUVOYLGLUCOSAMINE REDUCTASE"/>
    <property type="match status" value="1"/>
</dbReference>
<feature type="active site" evidence="19">
    <location>
        <position position="171"/>
    </location>
</feature>
<dbReference type="NCBIfam" id="NF010478">
    <property type="entry name" value="PRK13903.1"/>
    <property type="match status" value="1"/>
</dbReference>
<dbReference type="PROSITE" id="PS51387">
    <property type="entry name" value="FAD_PCMH"/>
    <property type="match status" value="1"/>
</dbReference>
<dbReference type="Proteomes" id="UP001164819">
    <property type="component" value="Chromosome"/>
</dbReference>
<keyword evidence="8 19" id="KW-0132">Cell division</keyword>
<dbReference type="InterPro" id="IPR006094">
    <property type="entry name" value="Oxid_FAD_bind_N"/>
</dbReference>
<evidence type="ECO:0000256" key="11">
    <source>
        <dbReference type="ARBA" id="ARBA00022857"/>
    </source>
</evidence>
<keyword evidence="14 19" id="KW-0560">Oxidoreductase</keyword>
<dbReference type="HAMAP" id="MF_00037">
    <property type="entry name" value="MurB"/>
    <property type="match status" value="1"/>
</dbReference>
<accession>A0A9E9LCG7</accession>
<evidence type="ECO:0000256" key="7">
    <source>
        <dbReference type="ARBA" id="ARBA00022490"/>
    </source>
</evidence>
<dbReference type="PANTHER" id="PTHR21071">
    <property type="entry name" value="UDP-N-ACETYLENOLPYRUVOYLGLUCOSAMINE REDUCTASE"/>
    <property type="match status" value="1"/>
</dbReference>
<evidence type="ECO:0000256" key="18">
    <source>
        <dbReference type="ARBA" id="ARBA00048914"/>
    </source>
</evidence>
<dbReference type="GO" id="GO:0009252">
    <property type="term" value="P:peptidoglycan biosynthetic process"/>
    <property type="evidence" value="ECO:0007669"/>
    <property type="project" value="UniProtKB-UniRule"/>
</dbReference>
<proteinExistence type="inferred from homology"/>
<comment type="similarity">
    <text evidence="19">Belongs to the MurB family.</text>
</comment>
<evidence type="ECO:0000256" key="5">
    <source>
        <dbReference type="ARBA" id="ARBA00012518"/>
    </source>
</evidence>
<dbReference type="InterPro" id="IPR036318">
    <property type="entry name" value="FAD-bd_PCMH-like_sf"/>
</dbReference>
<feature type="domain" description="FAD-binding PCMH-type" evidence="20">
    <location>
        <begin position="24"/>
        <end position="195"/>
    </location>
</feature>
<dbReference type="AlphaFoldDB" id="A0A9E9LCG7"/>
<comment type="cofactor">
    <cofactor evidence="1 19">
        <name>FAD</name>
        <dbReference type="ChEBI" id="CHEBI:57692"/>
    </cofactor>
</comment>
<evidence type="ECO:0000256" key="6">
    <source>
        <dbReference type="ARBA" id="ARBA00015188"/>
    </source>
</evidence>
<dbReference type="GO" id="GO:0008762">
    <property type="term" value="F:UDP-N-acetylmuramate dehydrogenase activity"/>
    <property type="evidence" value="ECO:0007669"/>
    <property type="project" value="UniProtKB-UniRule"/>
</dbReference>
<dbReference type="InterPro" id="IPR011601">
    <property type="entry name" value="MurB_C"/>
</dbReference>
<feature type="active site" description="Proton donor" evidence="19">
    <location>
        <position position="245"/>
    </location>
</feature>
<evidence type="ECO:0000256" key="15">
    <source>
        <dbReference type="ARBA" id="ARBA00023306"/>
    </source>
</evidence>
<keyword evidence="9 19" id="KW-0285">Flavoprotein</keyword>
<evidence type="ECO:0000256" key="17">
    <source>
        <dbReference type="ARBA" id="ARBA00031026"/>
    </source>
</evidence>
<dbReference type="GO" id="GO:0071555">
    <property type="term" value="P:cell wall organization"/>
    <property type="evidence" value="ECO:0007669"/>
    <property type="project" value="UniProtKB-KW"/>
</dbReference>
<keyword evidence="10 19" id="KW-0274">FAD</keyword>
<dbReference type="GO" id="GO:0071949">
    <property type="term" value="F:FAD binding"/>
    <property type="evidence" value="ECO:0007669"/>
    <property type="project" value="InterPro"/>
</dbReference>
<dbReference type="SUPFAM" id="SSF56194">
    <property type="entry name" value="Uridine diphospho-N-Acetylenolpyruvylglucosamine reductase, MurB, C-terminal domain"/>
    <property type="match status" value="1"/>
</dbReference>
<comment type="subcellular location">
    <subcellularLocation>
        <location evidence="3 19">Cytoplasm</location>
    </subcellularLocation>
</comment>
<keyword evidence="11 19" id="KW-0521">NADP</keyword>
<evidence type="ECO:0000256" key="14">
    <source>
        <dbReference type="ARBA" id="ARBA00023002"/>
    </source>
</evidence>
<keyword evidence="15 19" id="KW-0131">Cell cycle</keyword>
<feature type="active site" evidence="19">
    <location>
        <position position="341"/>
    </location>
</feature>
<dbReference type="Gene3D" id="3.30.43.10">
    <property type="entry name" value="Uridine Diphospho-n-acetylenolpyruvylglucosamine Reductase, domain 2"/>
    <property type="match status" value="1"/>
</dbReference>
<evidence type="ECO:0000256" key="19">
    <source>
        <dbReference type="HAMAP-Rule" id="MF_00037"/>
    </source>
</evidence>
<reference evidence="21" key="1">
    <citation type="journal article" date="2022" name="Front. Microbiol.">
        <title>New perspectives on an old grouping: The genomic and phenotypic variability of Oxalobacter formigenes and the implications for calcium oxalate stone prevention.</title>
        <authorList>
            <person name="Chmiel J.A."/>
            <person name="Carr C."/>
            <person name="Stuivenberg G.A."/>
            <person name="Venema R."/>
            <person name="Chanyi R.M."/>
            <person name="Al K.F."/>
            <person name="Giguere D."/>
            <person name="Say H."/>
            <person name="Akouris P.P."/>
            <person name="Dominguez Romero S.A."/>
            <person name="Kwong A."/>
            <person name="Tai V."/>
            <person name="Koval S.F."/>
            <person name="Razvi H."/>
            <person name="Bjazevic J."/>
            <person name="Burton J.P."/>
        </authorList>
    </citation>
    <scope>NUCLEOTIDE SEQUENCE</scope>
    <source>
        <strain evidence="21">OxK</strain>
    </source>
</reference>
<dbReference type="Pfam" id="PF02873">
    <property type="entry name" value="MurB_C"/>
    <property type="match status" value="1"/>
</dbReference>
<evidence type="ECO:0000256" key="10">
    <source>
        <dbReference type="ARBA" id="ARBA00022827"/>
    </source>
</evidence>